<reference evidence="7" key="1">
    <citation type="submission" date="2006-05" db="EMBL/GenBank/DDBJ databases">
        <authorList>
            <person name="Ciampi A.Y."/>
            <person name="Santos C.M.R."/>
            <person name="da Silva F.R."/>
            <person name="Pappas G.J. Jr"/>
            <person name="Ronning C.M."/>
            <person name="Cheung F."/>
            <person name="Haas B.J."/>
            <person name="Piffanelli P."/>
            <person name="Town C.D."/>
            <person name="Miller R.N.G."/>
            <person name="Souza M.T. Jr."/>
        </authorList>
    </citation>
    <scope>NUCLEOTIDE SEQUENCE</scope>
</reference>
<dbReference type="InterPro" id="IPR008892">
    <property type="entry name" value="COR413"/>
</dbReference>
<feature type="transmembrane region" description="Helical" evidence="6">
    <location>
        <begin position="90"/>
        <end position="109"/>
    </location>
</feature>
<dbReference type="PANTHER" id="PTHR33596">
    <property type="entry name" value="COLD-REGULATED 413 PLASMA MEMBRANE PROTEIN 2"/>
    <property type="match status" value="1"/>
</dbReference>
<dbReference type="EMBL" id="AC186748">
    <property type="protein sequence ID" value="ABF70021.1"/>
    <property type="molecule type" value="Genomic_DNA"/>
</dbReference>
<feature type="transmembrane region" description="Helical" evidence="6">
    <location>
        <begin position="39"/>
        <end position="65"/>
    </location>
</feature>
<evidence type="ECO:0000256" key="4">
    <source>
        <dbReference type="ARBA" id="ARBA00022989"/>
    </source>
</evidence>
<accession>Q1EPD6</accession>
<evidence type="ECO:0000256" key="2">
    <source>
        <dbReference type="ARBA" id="ARBA00005852"/>
    </source>
</evidence>
<evidence type="ECO:0000256" key="1">
    <source>
        <dbReference type="ARBA" id="ARBA00004141"/>
    </source>
</evidence>
<evidence type="ECO:0000256" key="3">
    <source>
        <dbReference type="ARBA" id="ARBA00022692"/>
    </source>
</evidence>
<proteinExistence type="inferred from homology"/>
<comment type="similarity">
    <text evidence="2">Belongs to the Cold-regulated 413 protein family.</text>
</comment>
<comment type="subcellular location">
    <subcellularLocation>
        <location evidence="1">Membrane</location>
        <topology evidence="1">Multi-pass membrane protein</topology>
    </subcellularLocation>
</comment>
<gene>
    <name evidence="7" type="ORF">MA4_8L21.48</name>
</gene>
<keyword evidence="3 6" id="KW-0812">Transmembrane</keyword>
<dbReference type="GO" id="GO:0016020">
    <property type="term" value="C:membrane"/>
    <property type="evidence" value="ECO:0007669"/>
    <property type="project" value="UniProtKB-SubCell"/>
</dbReference>
<dbReference type="AlphaFoldDB" id="Q1EPD6"/>
<keyword evidence="5 6" id="KW-0472">Membrane</keyword>
<dbReference type="PANTHER" id="PTHR33596:SF23">
    <property type="entry name" value="COLD-REGULATED 413 PLASMA MEMBRANE PROTEIN 2"/>
    <property type="match status" value="1"/>
</dbReference>
<evidence type="ECO:0000313" key="7">
    <source>
        <dbReference type="EMBL" id="ABF70021.1"/>
    </source>
</evidence>
<feature type="transmembrane region" description="Helical" evidence="6">
    <location>
        <begin position="129"/>
        <end position="147"/>
    </location>
</feature>
<dbReference type="Pfam" id="PF05562">
    <property type="entry name" value="WCOR413"/>
    <property type="match status" value="2"/>
</dbReference>
<keyword evidence="4 6" id="KW-1133">Transmembrane helix</keyword>
<protein>
    <submittedName>
        <fullName evidence="7">Cold acclimation protein-related</fullName>
    </submittedName>
</protein>
<evidence type="ECO:0000256" key="6">
    <source>
        <dbReference type="SAM" id="Phobius"/>
    </source>
</evidence>
<organism evidence="7">
    <name type="scientific">Musa acuminata</name>
    <name type="common">Banana</name>
    <name type="synonym">Musa cavendishii</name>
    <dbReference type="NCBI Taxonomy" id="4641"/>
    <lineage>
        <taxon>Eukaryota</taxon>
        <taxon>Viridiplantae</taxon>
        <taxon>Streptophyta</taxon>
        <taxon>Embryophyta</taxon>
        <taxon>Tracheophyta</taxon>
        <taxon>Spermatophyta</taxon>
        <taxon>Magnoliopsida</taxon>
        <taxon>Liliopsida</taxon>
        <taxon>Zingiberales</taxon>
        <taxon>Musaceae</taxon>
        <taxon>Musa</taxon>
    </lineage>
</organism>
<name>Q1EPD6_MUSAC</name>
<sequence>MRNEYLRMKTDYAPVGGDDLIQSDLKELGVAARKLANHALMVGGGLGVGTTFFKFLASFAAMSVFLDFRGIWKMDCVYCYCPAPFLPSAFPRDGVVGVFICLAIGCYLLQEHIRASGGFRNSFTKSHGVSNSIGIILLLVYPIWRLVLHFL</sequence>
<evidence type="ECO:0000256" key="5">
    <source>
        <dbReference type="ARBA" id="ARBA00023136"/>
    </source>
</evidence>